<feature type="compositionally biased region" description="Basic and acidic residues" evidence="1">
    <location>
        <begin position="124"/>
        <end position="141"/>
    </location>
</feature>
<feature type="compositionally biased region" description="Basic and acidic residues" evidence="1">
    <location>
        <begin position="8"/>
        <end position="24"/>
    </location>
</feature>
<feature type="compositionally biased region" description="Basic and acidic residues" evidence="1">
    <location>
        <begin position="176"/>
        <end position="192"/>
    </location>
</feature>
<keyword evidence="3" id="KW-1185">Reference proteome</keyword>
<protein>
    <submittedName>
        <fullName evidence="2">Uncharacterized protein</fullName>
    </submittedName>
</protein>
<accession>A0ABD3EP86</accession>
<evidence type="ECO:0000256" key="1">
    <source>
        <dbReference type="SAM" id="MobiDB-lite"/>
    </source>
</evidence>
<gene>
    <name evidence="2" type="ORF">CASFOL_000396</name>
</gene>
<feature type="region of interest" description="Disordered" evidence="1">
    <location>
        <begin position="172"/>
        <end position="196"/>
    </location>
</feature>
<dbReference type="Proteomes" id="UP001632038">
    <property type="component" value="Unassembled WGS sequence"/>
</dbReference>
<sequence length="268" mass="30004">MNKRLAKVKREIGEDMARKADKNKQPRKTNLPTEGVITEEMMTNEETNELVNQEARPDIEEPTDVVIEEGRPSNEWIENMEAENDAETVKVTEYELTEPVAPEKIGNVDVVGNNKGATGTSTKDISRDAVEQGAKTKADVPDKGKKVADVAEIVGKRRKGEIGIAKEKKLKRTKNVRGESSTREQNTDDAEPHAYPTMKTRNAGYALIRVFNRLSTEHQKAVESMGFGDLLHLNVAETPSTLGYWLLENFDPMACVIKLRDGRELRRS</sequence>
<proteinExistence type="predicted"/>
<comment type="caution">
    <text evidence="2">The sequence shown here is derived from an EMBL/GenBank/DDBJ whole genome shotgun (WGS) entry which is preliminary data.</text>
</comment>
<dbReference type="EMBL" id="JAVIJP010000001">
    <property type="protein sequence ID" value="KAL3656000.1"/>
    <property type="molecule type" value="Genomic_DNA"/>
</dbReference>
<reference evidence="3" key="1">
    <citation type="journal article" date="2024" name="IScience">
        <title>Strigolactones Initiate the Formation of Haustorium-like Structures in Castilleja.</title>
        <authorList>
            <person name="Buerger M."/>
            <person name="Peterson D."/>
            <person name="Chory J."/>
        </authorList>
    </citation>
    <scope>NUCLEOTIDE SEQUENCE [LARGE SCALE GENOMIC DNA]</scope>
</reference>
<dbReference type="AlphaFoldDB" id="A0ABD3EP86"/>
<evidence type="ECO:0000313" key="2">
    <source>
        <dbReference type="EMBL" id="KAL3656000.1"/>
    </source>
</evidence>
<evidence type="ECO:0000313" key="3">
    <source>
        <dbReference type="Proteomes" id="UP001632038"/>
    </source>
</evidence>
<organism evidence="2 3">
    <name type="scientific">Castilleja foliolosa</name>
    <dbReference type="NCBI Taxonomy" id="1961234"/>
    <lineage>
        <taxon>Eukaryota</taxon>
        <taxon>Viridiplantae</taxon>
        <taxon>Streptophyta</taxon>
        <taxon>Embryophyta</taxon>
        <taxon>Tracheophyta</taxon>
        <taxon>Spermatophyta</taxon>
        <taxon>Magnoliopsida</taxon>
        <taxon>eudicotyledons</taxon>
        <taxon>Gunneridae</taxon>
        <taxon>Pentapetalae</taxon>
        <taxon>asterids</taxon>
        <taxon>lamiids</taxon>
        <taxon>Lamiales</taxon>
        <taxon>Orobanchaceae</taxon>
        <taxon>Pedicularideae</taxon>
        <taxon>Castillejinae</taxon>
        <taxon>Castilleja</taxon>
    </lineage>
</organism>
<feature type="region of interest" description="Disordered" evidence="1">
    <location>
        <begin position="107"/>
        <end position="141"/>
    </location>
</feature>
<name>A0ABD3EP86_9LAMI</name>
<feature type="region of interest" description="Disordered" evidence="1">
    <location>
        <begin position="1"/>
        <end position="63"/>
    </location>
</feature>